<dbReference type="FunFam" id="1.10.1200.10:FF:000007">
    <property type="entry name" value="Probable polyketide synthase pks17"/>
    <property type="match status" value="1"/>
</dbReference>
<keyword evidence="8" id="KW-1185">Reference proteome</keyword>
<name>A0A5N5EFV1_9ACTN</name>
<keyword evidence="3" id="KW-0808">Transferase</keyword>
<sequence>ALLLDEPVLAVTYLDTKVLRQSPQVHPVLRNLAPAAPARRKSAGGTGSGRAPGLMDQLAVLGAAEREDALAELVRGQVAGVLGHTDASVIDGERPFQELGFDSLTAVELRNQLNQVTGLRLPTTLVFDYPNPTALAGFLAEQIQVDTGALTAPVLADLDRAESVLKGLASDDASRGRLAERLRELLALAGEPATAAAPGTAAPAKGEDEADLDSASDEELFALLDGLE</sequence>
<dbReference type="SUPFAM" id="SSF47336">
    <property type="entry name" value="ACP-like"/>
    <property type="match status" value="1"/>
</dbReference>
<evidence type="ECO:0000313" key="7">
    <source>
        <dbReference type="EMBL" id="KAB2587472.1"/>
    </source>
</evidence>
<dbReference type="Gene3D" id="1.10.1200.10">
    <property type="entry name" value="ACP-like"/>
    <property type="match status" value="1"/>
</dbReference>
<gene>
    <name evidence="7" type="ORF">F5983_37825</name>
</gene>
<comment type="caution">
    <text evidence="7">The sequence shown here is derived from an EMBL/GenBank/DDBJ whole genome shotgun (WGS) entry which is preliminary data.</text>
</comment>
<keyword evidence="1" id="KW-0596">Phosphopantetheine</keyword>
<dbReference type="EMBL" id="VYUA01000113">
    <property type="protein sequence ID" value="KAB2587472.1"/>
    <property type="molecule type" value="Genomic_DNA"/>
</dbReference>
<dbReference type="InterPro" id="IPR020806">
    <property type="entry name" value="PKS_PP-bd"/>
</dbReference>
<feature type="region of interest" description="Disordered" evidence="5">
    <location>
        <begin position="30"/>
        <end position="51"/>
    </location>
</feature>
<feature type="region of interest" description="Disordered" evidence="5">
    <location>
        <begin position="193"/>
        <end position="215"/>
    </location>
</feature>
<dbReference type="GO" id="GO:0017000">
    <property type="term" value="P:antibiotic biosynthetic process"/>
    <property type="evidence" value="ECO:0007669"/>
    <property type="project" value="UniProtKB-ARBA"/>
</dbReference>
<dbReference type="InterPro" id="IPR036736">
    <property type="entry name" value="ACP-like_sf"/>
</dbReference>
<evidence type="ECO:0000256" key="3">
    <source>
        <dbReference type="ARBA" id="ARBA00022679"/>
    </source>
</evidence>
<dbReference type="AlphaFoldDB" id="A0A5N5EFV1"/>
<dbReference type="GO" id="GO:0031177">
    <property type="term" value="F:phosphopantetheine binding"/>
    <property type="evidence" value="ECO:0007669"/>
    <property type="project" value="InterPro"/>
</dbReference>
<dbReference type="GO" id="GO:0006633">
    <property type="term" value="P:fatty acid biosynthetic process"/>
    <property type="evidence" value="ECO:0007669"/>
    <property type="project" value="TreeGrafter"/>
</dbReference>
<dbReference type="SMART" id="SM00823">
    <property type="entry name" value="PKS_PP"/>
    <property type="match status" value="1"/>
</dbReference>
<evidence type="ECO:0000256" key="4">
    <source>
        <dbReference type="ARBA" id="ARBA00023268"/>
    </source>
</evidence>
<proteinExistence type="predicted"/>
<evidence type="ECO:0000256" key="1">
    <source>
        <dbReference type="ARBA" id="ARBA00022450"/>
    </source>
</evidence>
<dbReference type="PANTHER" id="PTHR43775:SF51">
    <property type="entry name" value="INACTIVE PHENOLPHTHIOCEROL SYNTHESIS POLYKETIDE SYNTHASE TYPE I PKS1-RELATED"/>
    <property type="match status" value="1"/>
</dbReference>
<feature type="non-terminal residue" evidence="7">
    <location>
        <position position="1"/>
    </location>
</feature>
<evidence type="ECO:0000256" key="5">
    <source>
        <dbReference type="SAM" id="MobiDB-lite"/>
    </source>
</evidence>
<evidence type="ECO:0000256" key="2">
    <source>
        <dbReference type="ARBA" id="ARBA00022553"/>
    </source>
</evidence>
<reference evidence="7 8" key="1">
    <citation type="submission" date="2019-09" db="EMBL/GenBank/DDBJ databases">
        <authorList>
            <person name="Liu P."/>
        </authorList>
    </citation>
    <scope>NUCLEOTIDE SEQUENCE [LARGE SCALE GENOMIC DNA]</scope>
    <source>
        <strain evidence="7 8">TRM68085</strain>
    </source>
</reference>
<protein>
    <submittedName>
        <fullName evidence="7">Polyketide synthase</fullName>
    </submittedName>
</protein>
<keyword evidence="2" id="KW-0597">Phosphoprotein</keyword>
<evidence type="ECO:0000313" key="8">
    <source>
        <dbReference type="Proteomes" id="UP000326907"/>
    </source>
</evidence>
<keyword evidence="4" id="KW-0511">Multifunctional enzyme</keyword>
<dbReference type="RefSeq" id="WP_192806968.1">
    <property type="nucleotide sequence ID" value="NZ_VYUA01000113.1"/>
</dbReference>
<dbReference type="PROSITE" id="PS50075">
    <property type="entry name" value="CARRIER"/>
    <property type="match status" value="1"/>
</dbReference>
<dbReference type="InterPro" id="IPR006162">
    <property type="entry name" value="Ppantetheine_attach_site"/>
</dbReference>
<dbReference type="PROSITE" id="PS00012">
    <property type="entry name" value="PHOSPHOPANTETHEINE"/>
    <property type="match status" value="1"/>
</dbReference>
<dbReference type="PANTHER" id="PTHR43775">
    <property type="entry name" value="FATTY ACID SYNTHASE"/>
    <property type="match status" value="1"/>
</dbReference>
<feature type="compositionally biased region" description="Low complexity" evidence="5">
    <location>
        <begin position="193"/>
        <end position="204"/>
    </location>
</feature>
<dbReference type="InterPro" id="IPR050091">
    <property type="entry name" value="PKS_NRPS_Biosynth_Enz"/>
</dbReference>
<organism evidence="7 8">
    <name type="scientific">Streptomyces arboris</name>
    <dbReference type="NCBI Taxonomy" id="2600619"/>
    <lineage>
        <taxon>Bacteria</taxon>
        <taxon>Bacillati</taxon>
        <taxon>Actinomycetota</taxon>
        <taxon>Actinomycetes</taxon>
        <taxon>Kitasatosporales</taxon>
        <taxon>Streptomycetaceae</taxon>
        <taxon>Streptomyces</taxon>
    </lineage>
</organism>
<accession>A0A5N5EFV1</accession>
<dbReference type="GO" id="GO:0004312">
    <property type="term" value="F:fatty acid synthase activity"/>
    <property type="evidence" value="ECO:0007669"/>
    <property type="project" value="TreeGrafter"/>
</dbReference>
<dbReference type="SMART" id="SM01294">
    <property type="entry name" value="PKS_PP_betabranch"/>
    <property type="match status" value="1"/>
</dbReference>
<dbReference type="Pfam" id="PF00550">
    <property type="entry name" value="PP-binding"/>
    <property type="match status" value="1"/>
</dbReference>
<dbReference type="InterPro" id="IPR009081">
    <property type="entry name" value="PP-bd_ACP"/>
</dbReference>
<feature type="domain" description="Carrier" evidence="6">
    <location>
        <begin position="68"/>
        <end position="143"/>
    </location>
</feature>
<evidence type="ECO:0000259" key="6">
    <source>
        <dbReference type="PROSITE" id="PS50075"/>
    </source>
</evidence>
<dbReference type="Proteomes" id="UP000326907">
    <property type="component" value="Unassembled WGS sequence"/>
</dbReference>